<sequence>MVNRFAYCAHGSAYETSFHKLADTGQIILFEPQNPECEPLTHIKQVSELVGSESHSILGFRLFARLNHIYIYRNQPV</sequence>
<dbReference type="EMBL" id="MNCJ02000328">
    <property type="protein sequence ID" value="KAF5773828.1"/>
    <property type="molecule type" value="Genomic_DNA"/>
</dbReference>
<evidence type="ECO:0000313" key="1">
    <source>
        <dbReference type="EMBL" id="KAF5773828.1"/>
    </source>
</evidence>
<proteinExistence type="predicted"/>
<dbReference type="AlphaFoldDB" id="A0A9K3EIQ4"/>
<reference evidence="1" key="2">
    <citation type="submission" date="2020-06" db="EMBL/GenBank/DDBJ databases">
        <title>Helianthus annuus Genome sequencing and assembly Release 2.</title>
        <authorList>
            <person name="Gouzy J."/>
            <person name="Langlade N."/>
            <person name="Munos S."/>
        </authorList>
    </citation>
    <scope>NUCLEOTIDE SEQUENCE</scope>
    <source>
        <tissue evidence="1">Leaves</tissue>
    </source>
</reference>
<protein>
    <submittedName>
        <fullName evidence="1">Uncharacterized protein</fullName>
    </submittedName>
</protein>
<reference evidence="1" key="1">
    <citation type="journal article" date="2017" name="Nature">
        <title>The sunflower genome provides insights into oil metabolism, flowering and Asterid evolution.</title>
        <authorList>
            <person name="Badouin H."/>
            <person name="Gouzy J."/>
            <person name="Grassa C.J."/>
            <person name="Murat F."/>
            <person name="Staton S.E."/>
            <person name="Cottret L."/>
            <person name="Lelandais-Briere C."/>
            <person name="Owens G.L."/>
            <person name="Carrere S."/>
            <person name="Mayjonade B."/>
            <person name="Legrand L."/>
            <person name="Gill N."/>
            <person name="Kane N.C."/>
            <person name="Bowers J.E."/>
            <person name="Hubner S."/>
            <person name="Bellec A."/>
            <person name="Berard A."/>
            <person name="Berges H."/>
            <person name="Blanchet N."/>
            <person name="Boniface M.C."/>
            <person name="Brunel D."/>
            <person name="Catrice O."/>
            <person name="Chaidir N."/>
            <person name="Claudel C."/>
            <person name="Donnadieu C."/>
            <person name="Faraut T."/>
            <person name="Fievet G."/>
            <person name="Helmstetter N."/>
            <person name="King M."/>
            <person name="Knapp S.J."/>
            <person name="Lai Z."/>
            <person name="Le Paslier M.C."/>
            <person name="Lippi Y."/>
            <person name="Lorenzon L."/>
            <person name="Mandel J.R."/>
            <person name="Marage G."/>
            <person name="Marchand G."/>
            <person name="Marquand E."/>
            <person name="Bret-Mestries E."/>
            <person name="Morien E."/>
            <person name="Nambeesan S."/>
            <person name="Nguyen T."/>
            <person name="Pegot-Espagnet P."/>
            <person name="Pouilly N."/>
            <person name="Raftis F."/>
            <person name="Sallet E."/>
            <person name="Schiex T."/>
            <person name="Thomas J."/>
            <person name="Vandecasteele C."/>
            <person name="Vares D."/>
            <person name="Vear F."/>
            <person name="Vautrin S."/>
            <person name="Crespi M."/>
            <person name="Mangin B."/>
            <person name="Burke J.M."/>
            <person name="Salse J."/>
            <person name="Munos S."/>
            <person name="Vincourt P."/>
            <person name="Rieseberg L.H."/>
            <person name="Langlade N.B."/>
        </authorList>
    </citation>
    <scope>NUCLEOTIDE SEQUENCE</scope>
    <source>
        <tissue evidence="1">Leaves</tissue>
    </source>
</reference>
<dbReference type="Proteomes" id="UP000215914">
    <property type="component" value="Unassembled WGS sequence"/>
</dbReference>
<keyword evidence="2" id="KW-1185">Reference proteome</keyword>
<accession>A0A9K3EIQ4</accession>
<evidence type="ECO:0000313" key="2">
    <source>
        <dbReference type="Proteomes" id="UP000215914"/>
    </source>
</evidence>
<comment type="caution">
    <text evidence="1">The sequence shown here is derived from an EMBL/GenBank/DDBJ whole genome shotgun (WGS) entry which is preliminary data.</text>
</comment>
<gene>
    <name evidence="1" type="ORF">HanXRQr2_Chr13g0593051</name>
</gene>
<name>A0A9K3EIQ4_HELAN</name>
<organism evidence="1 2">
    <name type="scientific">Helianthus annuus</name>
    <name type="common">Common sunflower</name>
    <dbReference type="NCBI Taxonomy" id="4232"/>
    <lineage>
        <taxon>Eukaryota</taxon>
        <taxon>Viridiplantae</taxon>
        <taxon>Streptophyta</taxon>
        <taxon>Embryophyta</taxon>
        <taxon>Tracheophyta</taxon>
        <taxon>Spermatophyta</taxon>
        <taxon>Magnoliopsida</taxon>
        <taxon>eudicotyledons</taxon>
        <taxon>Gunneridae</taxon>
        <taxon>Pentapetalae</taxon>
        <taxon>asterids</taxon>
        <taxon>campanulids</taxon>
        <taxon>Asterales</taxon>
        <taxon>Asteraceae</taxon>
        <taxon>Asteroideae</taxon>
        <taxon>Heliantheae alliance</taxon>
        <taxon>Heliantheae</taxon>
        <taxon>Helianthus</taxon>
    </lineage>
</organism>
<dbReference type="Gramene" id="mRNA:HanXRQr2_Chr13g0593051">
    <property type="protein sequence ID" value="CDS:HanXRQr2_Chr13g0593051.1"/>
    <property type="gene ID" value="HanXRQr2_Chr13g0593051"/>
</dbReference>